<organism evidence="1 2">
    <name type="scientific">Neodrepanis coruscans</name>
    <name type="common">wattled asity</name>
    <dbReference type="NCBI Taxonomy" id="254563"/>
    <lineage>
        <taxon>Eukaryota</taxon>
        <taxon>Metazoa</taxon>
        <taxon>Chordata</taxon>
        <taxon>Craniata</taxon>
        <taxon>Vertebrata</taxon>
        <taxon>Euteleostomi</taxon>
        <taxon>Archelosauria</taxon>
        <taxon>Archosauria</taxon>
        <taxon>Dinosauria</taxon>
        <taxon>Saurischia</taxon>
        <taxon>Theropoda</taxon>
        <taxon>Coelurosauria</taxon>
        <taxon>Aves</taxon>
        <taxon>Neognathae</taxon>
        <taxon>Neoaves</taxon>
        <taxon>Telluraves</taxon>
        <taxon>Australaves</taxon>
        <taxon>Passeriformes</taxon>
        <taxon>Philepittidae</taxon>
        <taxon>Neodrepanis</taxon>
    </lineage>
</organism>
<evidence type="ECO:0000313" key="1">
    <source>
        <dbReference type="EMBL" id="NXS13233.1"/>
    </source>
</evidence>
<feature type="non-terminal residue" evidence="1">
    <location>
        <position position="129"/>
    </location>
</feature>
<dbReference type="AlphaFoldDB" id="A0A7L2RY92"/>
<accession>A0A7L2RY92</accession>
<dbReference type="InterPro" id="IPR013780">
    <property type="entry name" value="Glyco_hydro_b"/>
</dbReference>
<name>A0A7L2RY92_9PASS</name>
<protein>
    <submittedName>
        <fullName evidence="1">SUIS protein</fullName>
    </submittedName>
</protein>
<evidence type="ECO:0000313" key="2">
    <source>
        <dbReference type="Proteomes" id="UP000560066"/>
    </source>
</evidence>
<dbReference type="EMBL" id="VYZS01326435">
    <property type="protein sequence ID" value="NXS13233.1"/>
    <property type="molecule type" value="Genomic_DNA"/>
</dbReference>
<feature type="non-terminal residue" evidence="1">
    <location>
        <position position="1"/>
    </location>
</feature>
<proteinExistence type="predicted"/>
<dbReference type="PANTHER" id="PTHR22762">
    <property type="entry name" value="ALPHA-GLUCOSIDASE"/>
    <property type="match status" value="1"/>
</dbReference>
<dbReference type="PANTHER" id="PTHR22762:SF104">
    <property type="entry name" value="P-TYPE DOMAIN-CONTAINING PROTEIN"/>
    <property type="match status" value="1"/>
</dbReference>
<dbReference type="GO" id="GO:0004558">
    <property type="term" value="F:alpha-1,4-glucosidase activity"/>
    <property type="evidence" value="ECO:0007669"/>
    <property type="project" value="TreeGrafter"/>
</dbReference>
<comment type="caution">
    <text evidence="1">The sequence shown here is derived from an EMBL/GenBank/DDBJ whole genome shotgun (WGS) entry which is preliminary data.</text>
</comment>
<keyword evidence="2" id="KW-1185">Reference proteome</keyword>
<dbReference type="Gene3D" id="2.60.40.1180">
    <property type="entry name" value="Golgi alpha-mannosidase II"/>
    <property type="match status" value="1"/>
</dbReference>
<dbReference type="OrthoDB" id="5839090at2759"/>
<sequence length="129" mass="14224">IFEPQKPGTTSEATRRNPLRLIVALSSSASAWGDLFWDDGESLNTFEQGSYSYLVFNVTQNLFTSTVLHASTEATKVTIDTLSIFGVQKPPSKVLLNGQEKPFSYLDNQVLTVSDIGMSLSQGFSLQWL</sequence>
<gene>
    <name evidence="1" type="primary">Si_1</name>
    <name evidence="1" type="ORF">NEOCOR_R09844</name>
</gene>
<reference evidence="1 2" key="1">
    <citation type="submission" date="2019-09" db="EMBL/GenBank/DDBJ databases">
        <title>Bird 10,000 Genomes (B10K) Project - Family phase.</title>
        <authorList>
            <person name="Zhang G."/>
        </authorList>
    </citation>
    <scope>NUCLEOTIDE SEQUENCE [LARGE SCALE GENOMIC DNA]</scope>
    <source>
        <strain evidence="1">B10K-DU-002-79</strain>
    </source>
</reference>
<dbReference type="Proteomes" id="UP000560066">
    <property type="component" value="Unassembled WGS sequence"/>
</dbReference>